<feature type="transmembrane region" description="Helical" evidence="6">
    <location>
        <begin position="368"/>
        <end position="391"/>
    </location>
</feature>
<evidence type="ECO:0000256" key="4">
    <source>
        <dbReference type="ARBA" id="ARBA00022989"/>
    </source>
</evidence>
<dbReference type="EMBL" id="CP001931">
    <property type="protein sequence ID" value="ADC88776.1"/>
    <property type="molecule type" value="Genomic_DNA"/>
</dbReference>
<protein>
    <submittedName>
        <fullName evidence="7">Polysaccharide biosynthesis protein</fullName>
    </submittedName>
</protein>
<gene>
    <name evidence="7" type="ordered locus">Thal_0140</name>
</gene>
<organism evidence="7 8">
    <name type="scientific">Thermocrinis albus (strain DSM 14484 / JCM 11386 / HI 11/12)</name>
    <dbReference type="NCBI Taxonomy" id="638303"/>
    <lineage>
        <taxon>Bacteria</taxon>
        <taxon>Pseudomonadati</taxon>
        <taxon>Aquificota</taxon>
        <taxon>Aquificia</taxon>
        <taxon>Aquificales</taxon>
        <taxon>Aquificaceae</taxon>
        <taxon>Thermocrinis</taxon>
    </lineage>
</organism>
<sequence>MKGFKVPLLEKEKRVLLENFLSLSVLQAVNYLAPLITLPYLVRVLGPDKFGLIAFSQAFIGYFMVLTDYGFNLSATREISINRDNKEKVSEIFNSVMIIKLGLLVLALLLMTVIVFSFEKFRKDWIVYYLTFGMVVGQVLFPTWFFQGMERMKYITFLNILAKLIFTGAIFVFVREQAHYIYVPLINSLGFIISGILALWIVFKDFGVKIMLPSWEAVKRELRDGFPLFLSTASIPLFNDTNIFILGLFADNTTVAIYTLAARIIGALIATQVPIVNSIFPWMSRELELNPSNALKKLRKIRNAGVIVYLIALSTIGILSNWLIPFIFGEEFKPSIFPLLIMLYVPLICYIANIYGNQILINLKKSELFSISLILTGILNIIIIIPLVLLFKENGAAISRLISESFLMLMLYGFSKRELRKIDETLSL</sequence>
<keyword evidence="3 6" id="KW-0812">Transmembrane</keyword>
<evidence type="ECO:0000256" key="1">
    <source>
        <dbReference type="ARBA" id="ARBA00004651"/>
    </source>
</evidence>
<reference evidence="8" key="1">
    <citation type="journal article" date="2010" name="Stand. Genomic Sci.">
        <title>Complete genome sequence of Thermocrinis albus type strain (HI 11/12T).</title>
        <authorList>
            <person name="Wirth R."/>
            <person name="Sikorski J."/>
            <person name="Brambilla E."/>
            <person name="Misra M."/>
            <person name="Lapidus A."/>
            <person name="Copeland A."/>
            <person name="Nolan M."/>
            <person name="Lucas S."/>
            <person name="Chen F."/>
            <person name="Tice H."/>
            <person name="Cheng J.F."/>
            <person name="Han C."/>
            <person name="Detter J.C."/>
            <person name="Tapia R."/>
            <person name="Bruce D."/>
            <person name="Goodwin L."/>
            <person name="Pitluck S."/>
            <person name="Pati A."/>
            <person name="Anderson I."/>
            <person name="Ivanova N."/>
            <person name="Mavromatis K."/>
            <person name="Mikhailova N."/>
            <person name="Chen A."/>
            <person name="Palaniappan K."/>
            <person name="Bilek Y."/>
            <person name="Hader T."/>
            <person name="Land M."/>
            <person name="Hauser L."/>
            <person name="Chang Y.J."/>
            <person name="Jeffries C.D."/>
            <person name="Tindall B.J."/>
            <person name="Rohde M."/>
            <person name="Goker M."/>
            <person name="Bristow J."/>
            <person name="Eisen J.A."/>
            <person name="Markowitz V."/>
            <person name="Hugenholtz P."/>
            <person name="Kyrpides N.C."/>
            <person name="Klenk H.P."/>
        </authorList>
    </citation>
    <scope>NUCLEOTIDE SEQUENCE [LARGE SCALE GENOMIC DNA]</scope>
    <source>
        <strain evidence="8">DSM 14484 / JCM 11386 / HI 11/12</strain>
    </source>
</reference>
<dbReference type="Pfam" id="PF01943">
    <property type="entry name" value="Polysacc_synt"/>
    <property type="match status" value="1"/>
</dbReference>
<evidence type="ECO:0000256" key="6">
    <source>
        <dbReference type="SAM" id="Phobius"/>
    </source>
</evidence>
<comment type="subcellular location">
    <subcellularLocation>
        <location evidence="1">Cell membrane</location>
        <topology evidence="1">Multi-pass membrane protein</topology>
    </subcellularLocation>
</comment>
<feature type="transmembrane region" description="Helical" evidence="6">
    <location>
        <begin position="301"/>
        <end position="324"/>
    </location>
</feature>
<keyword evidence="2" id="KW-1003">Cell membrane</keyword>
<dbReference type="HOGENOM" id="CLU_022017_0_2_0"/>
<dbReference type="PANTHER" id="PTHR30250">
    <property type="entry name" value="PST FAMILY PREDICTED COLANIC ACID TRANSPORTER"/>
    <property type="match status" value="1"/>
</dbReference>
<proteinExistence type="predicted"/>
<feature type="transmembrane region" description="Helical" evidence="6">
    <location>
        <begin position="154"/>
        <end position="174"/>
    </location>
</feature>
<dbReference type="OrthoDB" id="9815702at2"/>
<feature type="transmembrane region" description="Helical" evidence="6">
    <location>
        <begin position="397"/>
        <end position="414"/>
    </location>
</feature>
<evidence type="ECO:0000256" key="3">
    <source>
        <dbReference type="ARBA" id="ARBA00022692"/>
    </source>
</evidence>
<evidence type="ECO:0000313" key="7">
    <source>
        <dbReference type="EMBL" id="ADC88776.1"/>
    </source>
</evidence>
<evidence type="ECO:0000313" key="8">
    <source>
        <dbReference type="Proteomes" id="UP000002043"/>
    </source>
</evidence>
<evidence type="ECO:0000256" key="2">
    <source>
        <dbReference type="ARBA" id="ARBA00022475"/>
    </source>
</evidence>
<dbReference type="PANTHER" id="PTHR30250:SF11">
    <property type="entry name" value="O-ANTIGEN TRANSPORTER-RELATED"/>
    <property type="match status" value="1"/>
</dbReference>
<dbReference type="InterPro" id="IPR050833">
    <property type="entry name" value="Poly_Biosynth_Transport"/>
</dbReference>
<dbReference type="Proteomes" id="UP000002043">
    <property type="component" value="Chromosome"/>
</dbReference>
<feature type="transmembrane region" description="Helical" evidence="6">
    <location>
        <begin position="255"/>
        <end position="280"/>
    </location>
</feature>
<feature type="transmembrane region" description="Helical" evidence="6">
    <location>
        <begin position="20"/>
        <end position="38"/>
    </location>
</feature>
<dbReference type="CDD" id="cd13128">
    <property type="entry name" value="MATE_Wzx_like"/>
    <property type="match status" value="1"/>
</dbReference>
<feature type="transmembrane region" description="Helical" evidence="6">
    <location>
        <begin position="92"/>
        <end position="114"/>
    </location>
</feature>
<feature type="transmembrane region" description="Helical" evidence="6">
    <location>
        <begin position="224"/>
        <end position="249"/>
    </location>
</feature>
<dbReference type="KEGG" id="tal:Thal_0140"/>
<dbReference type="STRING" id="638303.Thal_0140"/>
<dbReference type="RefSeq" id="WP_012991183.1">
    <property type="nucleotide sequence ID" value="NC_013894.1"/>
</dbReference>
<feature type="transmembrane region" description="Helical" evidence="6">
    <location>
        <begin position="336"/>
        <end position="356"/>
    </location>
</feature>
<accession>D3SNN9</accession>
<feature type="transmembrane region" description="Helical" evidence="6">
    <location>
        <begin position="50"/>
        <end position="71"/>
    </location>
</feature>
<dbReference type="eggNOG" id="COG2244">
    <property type="taxonomic scope" value="Bacteria"/>
</dbReference>
<dbReference type="InterPro" id="IPR002797">
    <property type="entry name" value="Polysacc_synth"/>
</dbReference>
<keyword evidence="4 6" id="KW-1133">Transmembrane helix</keyword>
<dbReference type="AlphaFoldDB" id="D3SNN9"/>
<keyword evidence="5 6" id="KW-0472">Membrane</keyword>
<name>D3SNN9_THEAH</name>
<feature type="transmembrane region" description="Helical" evidence="6">
    <location>
        <begin position="126"/>
        <end position="147"/>
    </location>
</feature>
<evidence type="ECO:0000256" key="5">
    <source>
        <dbReference type="ARBA" id="ARBA00023136"/>
    </source>
</evidence>
<keyword evidence="8" id="KW-1185">Reference proteome</keyword>
<feature type="transmembrane region" description="Helical" evidence="6">
    <location>
        <begin position="180"/>
        <end position="203"/>
    </location>
</feature>
<dbReference type="GO" id="GO:0005886">
    <property type="term" value="C:plasma membrane"/>
    <property type="evidence" value="ECO:0007669"/>
    <property type="project" value="UniProtKB-SubCell"/>
</dbReference>